<proteinExistence type="predicted"/>
<gene>
    <name evidence="1" type="ORF">PF001_g31336</name>
</gene>
<accession>A0A6A4AX35</accession>
<comment type="caution">
    <text evidence="1">The sequence shown here is derived from an EMBL/GenBank/DDBJ whole genome shotgun (WGS) entry which is preliminary data.</text>
</comment>
<dbReference type="Proteomes" id="UP000437068">
    <property type="component" value="Unassembled WGS sequence"/>
</dbReference>
<feature type="non-terminal residue" evidence="1">
    <location>
        <position position="147"/>
    </location>
</feature>
<sequence>MMARYLRWVIENKPELATESFTASLKLDKSDSATKKSILATFDSAPASPPLHFANLEPDDFLKWVHSRKNEKTGLPLSYSSYSSMRTAFSYLCGIYEWKVPDIFEENCSTYFGGLKRTLAKETADGTGKATKGKQPMSMRLYRRLAE</sequence>
<reference evidence="1 2" key="1">
    <citation type="submission" date="2018-08" db="EMBL/GenBank/DDBJ databases">
        <title>Genomic investigation of the strawberry pathogen Phytophthora fragariae indicates pathogenicity is determined by transcriptional variation in three key races.</title>
        <authorList>
            <person name="Adams T.M."/>
            <person name="Armitage A.D."/>
            <person name="Sobczyk M.K."/>
            <person name="Bates H.J."/>
            <person name="Dunwell J.M."/>
            <person name="Nellist C.F."/>
            <person name="Harrison R.J."/>
        </authorList>
    </citation>
    <scope>NUCLEOTIDE SEQUENCE [LARGE SCALE GENOMIC DNA]</scope>
    <source>
        <strain evidence="1 2">A4</strain>
    </source>
</reference>
<protein>
    <submittedName>
        <fullName evidence="1">Uncharacterized protein</fullName>
    </submittedName>
</protein>
<organism evidence="1 2">
    <name type="scientific">Phytophthora fragariae</name>
    <dbReference type="NCBI Taxonomy" id="53985"/>
    <lineage>
        <taxon>Eukaryota</taxon>
        <taxon>Sar</taxon>
        <taxon>Stramenopiles</taxon>
        <taxon>Oomycota</taxon>
        <taxon>Peronosporomycetes</taxon>
        <taxon>Peronosporales</taxon>
        <taxon>Peronosporaceae</taxon>
        <taxon>Phytophthora</taxon>
    </lineage>
</organism>
<dbReference type="EMBL" id="QXGE01006929">
    <property type="protein sequence ID" value="KAE9264311.1"/>
    <property type="molecule type" value="Genomic_DNA"/>
</dbReference>
<name>A0A6A4AX35_9STRA</name>
<evidence type="ECO:0000313" key="1">
    <source>
        <dbReference type="EMBL" id="KAE9264311.1"/>
    </source>
</evidence>
<dbReference type="AlphaFoldDB" id="A0A6A4AX35"/>
<evidence type="ECO:0000313" key="2">
    <source>
        <dbReference type="Proteomes" id="UP000437068"/>
    </source>
</evidence>